<organism evidence="1 2">
    <name type="scientific">Kaistella yananensis</name>
    <dbReference type="NCBI Taxonomy" id="2989820"/>
    <lineage>
        <taxon>Bacteria</taxon>
        <taxon>Pseudomonadati</taxon>
        <taxon>Bacteroidota</taxon>
        <taxon>Flavobacteriia</taxon>
        <taxon>Flavobacteriales</taxon>
        <taxon>Weeksellaceae</taxon>
        <taxon>Chryseobacterium group</taxon>
        <taxon>Kaistella</taxon>
    </lineage>
</organism>
<reference evidence="1 2" key="1">
    <citation type="submission" date="2022-10" db="EMBL/GenBank/DDBJ databases">
        <title>Kaistella sp. BT-6-1-3.</title>
        <authorList>
            <person name="Ai J."/>
            <person name="Deng Z."/>
        </authorList>
    </citation>
    <scope>NUCLEOTIDE SEQUENCE [LARGE SCALE GENOMIC DNA]</scope>
    <source>
        <strain evidence="1 2">BT6-1-3</strain>
    </source>
</reference>
<sequence>MVLLGSSDLTEDLLNEILRDYSVEQLEVIDFDSSLRYATFRNRRFTLVNDRDVLV</sequence>
<evidence type="ECO:0000313" key="2">
    <source>
        <dbReference type="Proteomes" id="UP001209107"/>
    </source>
</evidence>
<proteinExistence type="predicted"/>
<gene>
    <name evidence="1" type="ORF">OK344_09630</name>
</gene>
<accession>A0ABT3JNW0</accession>
<dbReference type="RefSeq" id="WP_265144594.1">
    <property type="nucleotide sequence ID" value="NZ_JAPCHZ010000005.1"/>
</dbReference>
<evidence type="ECO:0000313" key="1">
    <source>
        <dbReference type="EMBL" id="MCW4452469.1"/>
    </source>
</evidence>
<protein>
    <submittedName>
        <fullName evidence="1">Uncharacterized protein</fullName>
    </submittedName>
</protein>
<dbReference type="EMBL" id="JAPCHZ010000005">
    <property type="protein sequence ID" value="MCW4452469.1"/>
    <property type="molecule type" value="Genomic_DNA"/>
</dbReference>
<comment type="caution">
    <text evidence="1">The sequence shown here is derived from an EMBL/GenBank/DDBJ whole genome shotgun (WGS) entry which is preliminary data.</text>
</comment>
<name>A0ABT3JNW0_9FLAO</name>
<dbReference type="Proteomes" id="UP001209107">
    <property type="component" value="Unassembled WGS sequence"/>
</dbReference>
<keyword evidence="2" id="KW-1185">Reference proteome</keyword>